<evidence type="ECO:0000313" key="6">
    <source>
        <dbReference type="EMBL" id="TCO17069.1"/>
    </source>
</evidence>
<evidence type="ECO:0000256" key="3">
    <source>
        <dbReference type="ARBA" id="ARBA00023125"/>
    </source>
</evidence>
<dbReference type="RefSeq" id="WP_132192513.1">
    <property type="nucleotide sequence ID" value="NZ_SLWM01000015.1"/>
</dbReference>
<evidence type="ECO:0000259" key="5">
    <source>
        <dbReference type="PROSITE" id="PS51898"/>
    </source>
</evidence>
<dbReference type="Proteomes" id="UP000295818">
    <property type="component" value="Unassembled WGS sequence"/>
</dbReference>
<accession>A0ABY2BDC6</accession>
<evidence type="ECO:0000256" key="2">
    <source>
        <dbReference type="ARBA" id="ARBA00022908"/>
    </source>
</evidence>
<comment type="similarity">
    <text evidence="1">Belongs to the 'phage' integrase family.</text>
</comment>
<feature type="domain" description="Tyr recombinase" evidence="5">
    <location>
        <begin position="188"/>
        <end position="471"/>
    </location>
</feature>
<dbReference type="InterPro" id="IPR002104">
    <property type="entry name" value="Integrase_catalytic"/>
</dbReference>
<dbReference type="PANTHER" id="PTHR30629">
    <property type="entry name" value="PROPHAGE INTEGRASE"/>
    <property type="match status" value="1"/>
</dbReference>
<dbReference type="Gene3D" id="1.10.150.130">
    <property type="match status" value="1"/>
</dbReference>
<dbReference type="EMBL" id="SLWM01000015">
    <property type="protein sequence ID" value="TCO17069.1"/>
    <property type="molecule type" value="Genomic_DNA"/>
</dbReference>
<sequence>MARPPVPIGSWGEISTWIAGTDDEGNPTKYKSQARFRDHDGHVRLVSAYAKTKTAAGQALLKKLQDRAKTGQSGDLTAMHKLTHLLDLWEEKFEEQIADGRRSPTSLDTYRRAIKNHVRPALGEIRIGEANTPRIDKVIATIKRNTGAPTAKTCRAIISGMMQLAVRYGAISVNPVREVESIEHPAKKPARAIRADEIKLLRTHLKADKAAIRADLPDLVTFMLGTGVRIGEALAVHWSQVDLEAGTVDITHTIVRIKAEGLLRKPTKSAAGNRTLGLPNWLVATLRTRSAAGIRLDDPIFADTLGGYRDPTNVRRSLRTALSPVGSTARRDLGLALRAARREAGLTREQVTKTLNWPKTKIELIETGRTKVDRTMATTLLRTYSPTPEATEALLTQVDQAAEPVPTDTLTWITSHAFRKAVATALDDAGQTARGAADQLGHARVSMTQDSYFDRKAPNPAATQALQQAFEDPDLP</sequence>
<keyword evidence="4" id="KW-0233">DNA recombination</keyword>
<keyword evidence="7" id="KW-1185">Reference proteome</keyword>
<dbReference type="InterPro" id="IPR050808">
    <property type="entry name" value="Phage_Integrase"/>
</dbReference>
<dbReference type="InterPro" id="IPR013762">
    <property type="entry name" value="Integrase-like_cat_sf"/>
</dbReference>
<proteinExistence type="inferred from homology"/>
<reference evidence="6 7" key="1">
    <citation type="journal article" date="2015" name="Stand. Genomic Sci.">
        <title>Genomic Encyclopedia of Bacterial and Archaeal Type Strains, Phase III: the genomes of soil and plant-associated and newly described type strains.</title>
        <authorList>
            <person name="Whitman W.B."/>
            <person name="Woyke T."/>
            <person name="Klenk H.P."/>
            <person name="Zhou Y."/>
            <person name="Lilburn T.G."/>
            <person name="Beck B.J."/>
            <person name="De Vos P."/>
            <person name="Vandamme P."/>
            <person name="Eisen J.A."/>
            <person name="Garrity G."/>
            <person name="Hugenholtz P."/>
            <person name="Kyrpides N.C."/>
        </authorList>
    </citation>
    <scope>NUCLEOTIDE SEQUENCE [LARGE SCALE GENOMIC DNA]</scope>
    <source>
        <strain evidence="6 7">VKM Ac-2538</strain>
    </source>
</reference>
<dbReference type="PROSITE" id="PS51898">
    <property type="entry name" value="TYR_RECOMBINASE"/>
    <property type="match status" value="1"/>
</dbReference>
<dbReference type="InterPro" id="IPR010998">
    <property type="entry name" value="Integrase_recombinase_N"/>
</dbReference>
<evidence type="ECO:0000256" key="1">
    <source>
        <dbReference type="ARBA" id="ARBA00008857"/>
    </source>
</evidence>
<dbReference type="PANTHER" id="PTHR30629:SF2">
    <property type="entry name" value="PROPHAGE INTEGRASE INTS-RELATED"/>
    <property type="match status" value="1"/>
</dbReference>
<dbReference type="InterPro" id="IPR010982">
    <property type="entry name" value="Lambda_DNA-bd_dom_sf"/>
</dbReference>
<dbReference type="Pfam" id="PF13560">
    <property type="entry name" value="HTH_31"/>
    <property type="match status" value="1"/>
</dbReference>
<evidence type="ECO:0000256" key="4">
    <source>
        <dbReference type="ARBA" id="ARBA00023172"/>
    </source>
</evidence>
<protein>
    <submittedName>
        <fullName evidence="6">Integrase-like protein</fullName>
    </submittedName>
</protein>
<dbReference type="Pfam" id="PF22022">
    <property type="entry name" value="Phage_int_M"/>
    <property type="match status" value="1"/>
</dbReference>
<dbReference type="SUPFAM" id="SSF47413">
    <property type="entry name" value="lambda repressor-like DNA-binding domains"/>
    <property type="match status" value="1"/>
</dbReference>
<dbReference type="Gene3D" id="1.10.443.10">
    <property type="entry name" value="Intergrase catalytic core"/>
    <property type="match status" value="1"/>
</dbReference>
<dbReference type="CDD" id="cd00093">
    <property type="entry name" value="HTH_XRE"/>
    <property type="match status" value="1"/>
</dbReference>
<dbReference type="SUPFAM" id="SSF56349">
    <property type="entry name" value="DNA breaking-rejoining enzymes"/>
    <property type="match status" value="2"/>
</dbReference>
<name>A0ABY2BDC6_9ACTN</name>
<evidence type="ECO:0000313" key="7">
    <source>
        <dbReference type="Proteomes" id="UP000295818"/>
    </source>
</evidence>
<keyword evidence="2" id="KW-0229">DNA integration</keyword>
<organism evidence="6 7">
    <name type="scientific">Kribbella orskensis</name>
    <dbReference type="NCBI Taxonomy" id="2512216"/>
    <lineage>
        <taxon>Bacteria</taxon>
        <taxon>Bacillati</taxon>
        <taxon>Actinomycetota</taxon>
        <taxon>Actinomycetes</taxon>
        <taxon>Propionibacteriales</taxon>
        <taxon>Kribbellaceae</taxon>
        <taxon>Kribbella</taxon>
    </lineage>
</organism>
<dbReference type="InterPro" id="IPR001387">
    <property type="entry name" value="Cro/C1-type_HTH"/>
</dbReference>
<dbReference type="InterPro" id="IPR053876">
    <property type="entry name" value="Phage_int_M"/>
</dbReference>
<dbReference type="InterPro" id="IPR011010">
    <property type="entry name" value="DNA_brk_join_enz"/>
</dbReference>
<gene>
    <name evidence="6" type="ORF">EV644_11589</name>
</gene>
<keyword evidence="3" id="KW-0238">DNA-binding</keyword>
<comment type="caution">
    <text evidence="6">The sequence shown here is derived from an EMBL/GenBank/DDBJ whole genome shotgun (WGS) entry which is preliminary data.</text>
</comment>